<sequence>MLLDSVRTNARANNVIQVLRINPSGREPPALVCSTDGWLFDIVRSGMSDSLKPRMRDERR</sequence>
<organism evidence="1 2">
    <name type="scientific">Pseudomonas viridiflava</name>
    <name type="common">Phytomonas viridiflava</name>
    <dbReference type="NCBI Taxonomy" id="33069"/>
    <lineage>
        <taxon>Bacteria</taxon>
        <taxon>Pseudomonadati</taxon>
        <taxon>Pseudomonadota</taxon>
        <taxon>Gammaproteobacteria</taxon>
        <taxon>Pseudomonadales</taxon>
        <taxon>Pseudomonadaceae</taxon>
        <taxon>Pseudomonas</taxon>
    </lineage>
</organism>
<gene>
    <name evidence="1" type="ORF">ALP98_200055</name>
</gene>
<protein>
    <submittedName>
        <fullName evidence="1">Uncharacterized protein</fullName>
    </submittedName>
</protein>
<comment type="caution">
    <text evidence="1">The sequence shown here is derived from an EMBL/GenBank/DDBJ whole genome shotgun (WGS) entry which is preliminary data.</text>
</comment>
<reference evidence="1 2" key="1">
    <citation type="submission" date="2018-08" db="EMBL/GenBank/DDBJ databases">
        <title>Recombination of ecologically and evolutionarily significant loci maintains genetic cohesion in the Pseudomonas syringae species complex.</title>
        <authorList>
            <person name="Dillon M."/>
            <person name="Thakur S."/>
            <person name="Almeida R.N.D."/>
            <person name="Weir B.S."/>
            <person name="Guttman D.S."/>
        </authorList>
    </citation>
    <scope>NUCLEOTIDE SEQUENCE [LARGE SCALE GENOMIC DNA]</scope>
    <source>
        <strain evidence="1 2">ICMP 11296</strain>
    </source>
</reference>
<evidence type="ECO:0000313" key="1">
    <source>
        <dbReference type="EMBL" id="RMQ70710.1"/>
    </source>
</evidence>
<dbReference type="AlphaFoldDB" id="A0A3M4NXM1"/>
<name>A0A3M4NXM1_PSEVI</name>
<dbReference type="EMBL" id="RBRK01000157">
    <property type="protein sequence ID" value="RMQ70710.1"/>
    <property type="molecule type" value="Genomic_DNA"/>
</dbReference>
<evidence type="ECO:0000313" key="2">
    <source>
        <dbReference type="Proteomes" id="UP000271866"/>
    </source>
</evidence>
<dbReference type="Proteomes" id="UP000271866">
    <property type="component" value="Unassembled WGS sequence"/>
</dbReference>
<accession>A0A3M4NXM1</accession>
<proteinExistence type="predicted"/>